<feature type="domain" description="MotA/TolQ/ExbB proton channel" evidence="11">
    <location>
        <begin position="83"/>
        <end position="204"/>
    </location>
</feature>
<dbReference type="InterPro" id="IPR050790">
    <property type="entry name" value="ExbB/TolQ_transport"/>
</dbReference>
<evidence type="ECO:0000256" key="4">
    <source>
        <dbReference type="ARBA" id="ARBA00022618"/>
    </source>
</evidence>
<evidence type="ECO:0000256" key="8">
    <source>
        <dbReference type="ARBA" id="ARBA00023306"/>
    </source>
</evidence>
<evidence type="ECO:0000256" key="3">
    <source>
        <dbReference type="ARBA" id="ARBA00022519"/>
    </source>
</evidence>
<keyword evidence="7 10" id="KW-0472">Membrane</keyword>
<organism evidence="12 13">
    <name type="scientific">Candidatus Desulfobia pelagia</name>
    <dbReference type="NCBI Taxonomy" id="2841692"/>
    <lineage>
        <taxon>Bacteria</taxon>
        <taxon>Pseudomonadati</taxon>
        <taxon>Thermodesulfobacteriota</taxon>
        <taxon>Desulfobulbia</taxon>
        <taxon>Desulfobulbales</taxon>
        <taxon>Desulfobulbaceae</taxon>
        <taxon>Candidatus Desulfobia</taxon>
    </lineage>
</organism>
<dbReference type="EMBL" id="JACNJZ010000174">
    <property type="protein sequence ID" value="MBC8318666.1"/>
    <property type="molecule type" value="Genomic_DNA"/>
</dbReference>
<keyword evidence="6 10" id="KW-1133">Transmembrane helix</keyword>
<keyword evidence="2" id="KW-1003">Cell membrane</keyword>
<dbReference type="NCBIfam" id="TIGR02796">
    <property type="entry name" value="tolQ"/>
    <property type="match status" value="1"/>
</dbReference>
<dbReference type="AlphaFoldDB" id="A0A8J6TDF3"/>
<protein>
    <submittedName>
        <fullName evidence="12">Protein TolQ</fullName>
    </submittedName>
</protein>
<dbReference type="PANTHER" id="PTHR30625">
    <property type="entry name" value="PROTEIN TOLQ"/>
    <property type="match status" value="1"/>
</dbReference>
<evidence type="ECO:0000256" key="5">
    <source>
        <dbReference type="ARBA" id="ARBA00022692"/>
    </source>
</evidence>
<evidence type="ECO:0000313" key="13">
    <source>
        <dbReference type="Proteomes" id="UP000614424"/>
    </source>
</evidence>
<accession>A0A8J6TDF3</accession>
<keyword evidence="5 10" id="KW-0812">Transmembrane</keyword>
<keyword evidence="8" id="KW-0131">Cell cycle</keyword>
<evidence type="ECO:0000256" key="10">
    <source>
        <dbReference type="SAM" id="Phobius"/>
    </source>
</evidence>
<evidence type="ECO:0000256" key="1">
    <source>
        <dbReference type="ARBA" id="ARBA00004651"/>
    </source>
</evidence>
<proteinExistence type="inferred from homology"/>
<keyword evidence="3" id="KW-0997">Cell inner membrane</keyword>
<comment type="similarity">
    <text evidence="9">Belongs to the exbB/tolQ family.</text>
</comment>
<dbReference type="Pfam" id="PF01618">
    <property type="entry name" value="MotA_ExbB"/>
    <property type="match status" value="1"/>
</dbReference>
<dbReference type="PANTHER" id="PTHR30625:SF3">
    <property type="entry name" value="TOL-PAL SYSTEM PROTEIN TOLQ"/>
    <property type="match status" value="1"/>
</dbReference>
<sequence>MFWDAGAMVKLVMLLLLFFSVYSWFIVFRKQILYKKVRNESENFLDTFWNSKDLSEAYQLAETIQTCPEAAIFRSGYTELQKIGRKGSNEAEATLEMQAAGMANLKRILQKTVSMESSHLGKSLPFLATTGSATPFIGLFGTVWGIMTSFREIGIRGSASLAVVAPGISEALVATAAGLAVAIPAVIFYNYYSSQLSDIENNMENFSADFLNLVERDLISRR</sequence>
<dbReference type="InterPro" id="IPR002898">
    <property type="entry name" value="MotA_ExbB_proton_chnl"/>
</dbReference>
<dbReference type="InterPro" id="IPR014163">
    <property type="entry name" value="Tol-Pal_TolQ"/>
</dbReference>
<dbReference type="GO" id="GO:0005886">
    <property type="term" value="C:plasma membrane"/>
    <property type="evidence" value="ECO:0007669"/>
    <property type="project" value="UniProtKB-SubCell"/>
</dbReference>
<keyword evidence="9" id="KW-0813">Transport</keyword>
<name>A0A8J6TDF3_9BACT</name>
<feature type="transmembrane region" description="Helical" evidence="10">
    <location>
        <begin position="167"/>
        <end position="192"/>
    </location>
</feature>
<feature type="transmembrane region" description="Helical" evidence="10">
    <location>
        <begin position="6"/>
        <end position="28"/>
    </location>
</feature>
<feature type="transmembrane region" description="Helical" evidence="10">
    <location>
        <begin position="124"/>
        <end position="147"/>
    </location>
</feature>
<dbReference type="Proteomes" id="UP000614424">
    <property type="component" value="Unassembled WGS sequence"/>
</dbReference>
<evidence type="ECO:0000313" key="12">
    <source>
        <dbReference type="EMBL" id="MBC8318666.1"/>
    </source>
</evidence>
<dbReference type="GO" id="GO:0043213">
    <property type="term" value="P:bacteriocin transport"/>
    <property type="evidence" value="ECO:0007669"/>
    <property type="project" value="InterPro"/>
</dbReference>
<dbReference type="GO" id="GO:0017038">
    <property type="term" value="P:protein import"/>
    <property type="evidence" value="ECO:0007669"/>
    <property type="project" value="TreeGrafter"/>
</dbReference>
<keyword evidence="9" id="KW-0653">Protein transport</keyword>
<keyword evidence="4" id="KW-0132">Cell division</keyword>
<evidence type="ECO:0000256" key="9">
    <source>
        <dbReference type="RuleBase" id="RU004057"/>
    </source>
</evidence>
<evidence type="ECO:0000256" key="2">
    <source>
        <dbReference type="ARBA" id="ARBA00022475"/>
    </source>
</evidence>
<evidence type="ECO:0000259" key="11">
    <source>
        <dbReference type="Pfam" id="PF01618"/>
    </source>
</evidence>
<comment type="caution">
    <text evidence="12">The sequence shown here is derived from an EMBL/GenBank/DDBJ whole genome shotgun (WGS) entry which is preliminary data.</text>
</comment>
<comment type="subcellular location">
    <subcellularLocation>
        <location evidence="1">Cell membrane</location>
        <topology evidence="1">Multi-pass membrane protein</topology>
    </subcellularLocation>
    <subcellularLocation>
        <location evidence="9">Membrane</location>
        <topology evidence="9">Multi-pass membrane protein</topology>
    </subcellularLocation>
</comment>
<evidence type="ECO:0000256" key="6">
    <source>
        <dbReference type="ARBA" id="ARBA00022989"/>
    </source>
</evidence>
<evidence type="ECO:0000256" key="7">
    <source>
        <dbReference type="ARBA" id="ARBA00023136"/>
    </source>
</evidence>
<reference evidence="12 13" key="1">
    <citation type="submission" date="2020-08" db="EMBL/GenBank/DDBJ databases">
        <title>Bridging the membrane lipid divide: bacteria of the FCB group superphylum have the potential to synthesize archaeal ether lipids.</title>
        <authorList>
            <person name="Villanueva L."/>
            <person name="Von Meijenfeldt F.A.B."/>
            <person name="Westbye A.B."/>
            <person name="Yadav S."/>
            <person name="Hopmans E.C."/>
            <person name="Dutilh B.E."/>
            <person name="Sinninghe Damste J.S."/>
        </authorList>
    </citation>
    <scope>NUCLEOTIDE SEQUENCE [LARGE SCALE GENOMIC DNA]</scope>
    <source>
        <strain evidence="12">NIOZ-UU47</strain>
    </source>
</reference>
<dbReference type="GO" id="GO:0051301">
    <property type="term" value="P:cell division"/>
    <property type="evidence" value="ECO:0007669"/>
    <property type="project" value="UniProtKB-KW"/>
</dbReference>
<gene>
    <name evidence="12" type="primary">tolQ</name>
    <name evidence="12" type="ORF">H8E41_12245</name>
</gene>